<keyword evidence="3" id="KW-1185">Reference proteome</keyword>
<dbReference type="Proteomes" id="UP000002668">
    <property type="component" value="Genome"/>
</dbReference>
<dbReference type="VEuPathDB" id="FungiDB:LEMA_P105420.1"/>
<organism evidence="3">
    <name type="scientific">Leptosphaeria maculans (strain JN3 / isolate v23.1.3 / race Av1-4-5-6-7-8)</name>
    <name type="common">Blackleg fungus</name>
    <name type="synonym">Phoma lingam</name>
    <dbReference type="NCBI Taxonomy" id="985895"/>
    <lineage>
        <taxon>Eukaryota</taxon>
        <taxon>Fungi</taxon>
        <taxon>Dikarya</taxon>
        <taxon>Ascomycota</taxon>
        <taxon>Pezizomycotina</taxon>
        <taxon>Dothideomycetes</taxon>
        <taxon>Pleosporomycetidae</taxon>
        <taxon>Pleosporales</taxon>
        <taxon>Pleosporineae</taxon>
        <taxon>Leptosphaeriaceae</taxon>
        <taxon>Plenodomus</taxon>
        <taxon>Plenodomus lingam/Leptosphaeria maculans species complex</taxon>
    </lineage>
</organism>
<feature type="compositionally biased region" description="Low complexity" evidence="1">
    <location>
        <begin position="89"/>
        <end position="99"/>
    </location>
</feature>
<gene>
    <name evidence="2" type="ORF">LEMA_P105420.1</name>
</gene>
<feature type="region of interest" description="Disordered" evidence="1">
    <location>
        <begin position="69"/>
        <end position="99"/>
    </location>
</feature>
<dbReference type="InParanoid" id="E5A1E7"/>
<accession>E5A1E7</accession>
<reference evidence="3" key="1">
    <citation type="journal article" date="2011" name="Nat. Commun.">
        <title>Effector diversification within compartments of the Leptosphaeria maculans genome affected by Repeat-Induced Point mutations.</title>
        <authorList>
            <person name="Rouxel T."/>
            <person name="Grandaubert J."/>
            <person name="Hane J.K."/>
            <person name="Hoede C."/>
            <person name="van de Wouw A.P."/>
            <person name="Couloux A."/>
            <person name="Dominguez V."/>
            <person name="Anthouard V."/>
            <person name="Bally P."/>
            <person name="Bourras S."/>
            <person name="Cozijnsen A.J."/>
            <person name="Ciuffetti L.M."/>
            <person name="Degrave A."/>
            <person name="Dilmaghani A."/>
            <person name="Duret L."/>
            <person name="Fudal I."/>
            <person name="Goodwin S.B."/>
            <person name="Gout L."/>
            <person name="Glaser N."/>
            <person name="Linglin J."/>
            <person name="Kema G.H.J."/>
            <person name="Lapalu N."/>
            <person name="Lawrence C.B."/>
            <person name="May K."/>
            <person name="Meyer M."/>
            <person name="Ollivier B."/>
            <person name="Poulain J."/>
            <person name="Schoch C.L."/>
            <person name="Simon A."/>
            <person name="Spatafora J.W."/>
            <person name="Stachowiak A."/>
            <person name="Turgeon B.G."/>
            <person name="Tyler B.M."/>
            <person name="Vincent D."/>
            <person name="Weissenbach J."/>
            <person name="Amselem J."/>
            <person name="Quesneville H."/>
            <person name="Oliver R.P."/>
            <person name="Wincker P."/>
            <person name="Balesdent M.-H."/>
            <person name="Howlett B.J."/>
        </authorList>
    </citation>
    <scope>NUCLEOTIDE SEQUENCE [LARGE SCALE GENOMIC DNA]</scope>
    <source>
        <strain evidence="3">JN3 / isolate v23.1.3 / race Av1-4-5-6-7-8</strain>
    </source>
</reference>
<dbReference type="AlphaFoldDB" id="E5A1E7"/>
<dbReference type="EMBL" id="FP929131">
    <property type="protein sequence ID" value="CBX97411.1"/>
    <property type="molecule type" value="Genomic_DNA"/>
</dbReference>
<proteinExistence type="predicted"/>
<dbReference type="HOGENOM" id="CLU_2320831_0_0_1"/>
<sequence>MRKLQHNTTTIGTIDSKAEEKKKKKKSKICIQPKAIPAKKKKCTAFPATVYRYAGSIPIPNPRALLKHTKKPQHAFDTNPAQPSPALLPTITIPIPTPK</sequence>
<protein>
    <submittedName>
        <fullName evidence="2">Predicted protein</fullName>
    </submittedName>
</protein>
<evidence type="ECO:0000256" key="1">
    <source>
        <dbReference type="SAM" id="MobiDB-lite"/>
    </source>
</evidence>
<evidence type="ECO:0000313" key="3">
    <source>
        <dbReference type="Proteomes" id="UP000002668"/>
    </source>
</evidence>
<evidence type="ECO:0000313" key="2">
    <source>
        <dbReference type="EMBL" id="CBX97411.1"/>
    </source>
</evidence>
<feature type="region of interest" description="Disordered" evidence="1">
    <location>
        <begin position="1"/>
        <end position="28"/>
    </location>
</feature>
<feature type="compositionally biased region" description="Polar residues" evidence="1">
    <location>
        <begin position="1"/>
        <end position="13"/>
    </location>
</feature>
<name>E5A1E7_LEPMJ</name>